<dbReference type="EMBL" id="JBHSMC010000014">
    <property type="protein sequence ID" value="MFC5465170.1"/>
    <property type="molecule type" value="Genomic_DNA"/>
</dbReference>
<gene>
    <name evidence="2" type="ORF">ACFPM4_10465</name>
</gene>
<name>A0ABW0LH02_9BACI</name>
<keyword evidence="1" id="KW-1133">Transmembrane helix</keyword>
<feature type="transmembrane region" description="Helical" evidence="1">
    <location>
        <begin position="179"/>
        <end position="196"/>
    </location>
</feature>
<organism evidence="2 3">
    <name type="scientific">Lederbergia graminis</name>
    <dbReference type="NCBI Taxonomy" id="735518"/>
    <lineage>
        <taxon>Bacteria</taxon>
        <taxon>Bacillati</taxon>
        <taxon>Bacillota</taxon>
        <taxon>Bacilli</taxon>
        <taxon>Bacillales</taxon>
        <taxon>Bacillaceae</taxon>
        <taxon>Lederbergia</taxon>
    </lineage>
</organism>
<keyword evidence="3" id="KW-1185">Reference proteome</keyword>
<dbReference type="Proteomes" id="UP001596147">
    <property type="component" value="Unassembled WGS sequence"/>
</dbReference>
<keyword evidence="1" id="KW-0472">Membrane</keyword>
<feature type="transmembrane region" description="Helical" evidence="1">
    <location>
        <begin position="42"/>
        <end position="66"/>
    </location>
</feature>
<feature type="transmembrane region" description="Helical" evidence="1">
    <location>
        <begin position="154"/>
        <end position="173"/>
    </location>
</feature>
<accession>A0ABW0LH02</accession>
<keyword evidence="1" id="KW-0812">Transmembrane</keyword>
<reference evidence="3" key="1">
    <citation type="journal article" date="2019" name="Int. J. Syst. Evol. Microbiol.">
        <title>The Global Catalogue of Microorganisms (GCM) 10K type strain sequencing project: providing services to taxonomists for standard genome sequencing and annotation.</title>
        <authorList>
            <consortium name="The Broad Institute Genomics Platform"/>
            <consortium name="The Broad Institute Genome Sequencing Center for Infectious Disease"/>
            <person name="Wu L."/>
            <person name="Ma J."/>
        </authorList>
    </citation>
    <scope>NUCLEOTIDE SEQUENCE [LARGE SCALE GENOMIC DNA]</scope>
    <source>
        <strain evidence="3">CGMCC 1.12237</strain>
    </source>
</reference>
<feature type="transmembrane region" description="Helical" evidence="1">
    <location>
        <begin position="117"/>
        <end position="142"/>
    </location>
</feature>
<comment type="caution">
    <text evidence="2">The sequence shown here is derived from an EMBL/GenBank/DDBJ whole genome shotgun (WGS) entry which is preliminary data.</text>
</comment>
<evidence type="ECO:0000256" key="1">
    <source>
        <dbReference type="SAM" id="Phobius"/>
    </source>
</evidence>
<evidence type="ECO:0000313" key="2">
    <source>
        <dbReference type="EMBL" id="MFC5465170.1"/>
    </source>
</evidence>
<protein>
    <submittedName>
        <fullName evidence="2">Uncharacterized protein</fullName>
    </submittedName>
</protein>
<proteinExistence type="predicted"/>
<evidence type="ECO:0000313" key="3">
    <source>
        <dbReference type="Proteomes" id="UP001596147"/>
    </source>
</evidence>
<feature type="transmembrane region" description="Helical" evidence="1">
    <location>
        <begin position="78"/>
        <end position="97"/>
    </location>
</feature>
<feature type="transmembrane region" description="Helical" evidence="1">
    <location>
        <begin position="208"/>
        <end position="227"/>
    </location>
</feature>
<sequence>MFEYVILVIFKSYEYYPEIFSNNYFDNILGANISNGFIVPSVAVLIAVFNLGFWWIIFIILGFACIEELFLHLDIYQHFWWKTIYTSIGLLINFYLGKWIWRLIQNHLDWFQLRFSILYFTNVAIQGTLTFYLAALFELFIFNVNWFEDPIRGHFAFITLYFFIDSIIYSLLVVKRVHWFWQALFIFSLFCINYWFYHIGILKLSNSWVLGLIFGIQVIELFILKYMNKLLLQVPSQ</sequence>